<accession>A0A919RFU0</accession>
<dbReference type="Pfam" id="PF00931">
    <property type="entry name" value="NB-ARC"/>
    <property type="match status" value="1"/>
</dbReference>
<evidence type="ECO:0000313" key="3">
    <source>
        <dbReference type="EMBL" id="GII93115.1"/>
    </source>
</evidence>
<comment type="caution">
    <text evidence="3">The sequence shown here is derived from an EMBL/GenBank/DDBJ whole genome shotgun (WGS) entry which is preliminary data.</text>
</comment>
<evidence type="ECO:0000259" key="2">
    <source>
        <dbReference type="Pfam" id="PF00931"/>
    </source>
</evidence>
<dbReference type="Gene3D" id="1.25.40.10">
    <property type="entry name" value="Tetratricopeptide repeat domain"/>
    <property type="match status" value="2"/>
</dbReference>
<feature type="region of interest" description="Disordered" evidence="1">
    <location>
        <begin position="1"/>
        <end position="21"/>
    </location>
</feature>
<reference evidence="3" key="1">
    <citation type="submission" date="2021-01" db="EMBL/GenBank/DDBJ databases">
        <title>Whole genome shotgun sequence of Sinosporangium siamense NBRC 109515.</title>
        <authorList>
            <person name="Komaki H."/>
            <person name="Tamura T."/>
        </authorList>
    </citation>
    <scope>NUCLEOTIDE SEQUENCE</scope>
    <source>
        <strain evidence="3">NBRC 109515</strain>
    </source>
</reference>
<name>A0A919RFU0_9ACTN</name>
<dbReference type="PANTHER" id="PTHR47691:SF3">
    <property type="entry name" value="HTH-TYPE TRANSCRIPTIONAL REGULATOR RV0890C-RELATED"/>
    <property type="match status" value="1"/>
</dbReference>
<feature type="domain" description="NB-ARC" evidence="2">
    <location>
        <begin position="82"/>
        <end position="232"/>
    </location>
</feature>
<proteinExistence type="predicted"/>
<dbReference type="EMBL" id="BOOW01000020">
    <property type="protein sequence ID" value="GII93115.1"/>
    <property type="molecule type" value="Genomic_DNA"/>
</dbReference>
<dbReference type="RefSeq" id="WP_204026373.1">
    <property type="nucleotide sequence ID" value="NZ_BOOW01000020.1"/>
</dbReference>
<dbReference type="PANTHER" id="PTHR47691">
    <property type="entry name" value="REGULATOR-RELATED"/>
    <property type="match status" value="1"/>
</dbReference>
<dbReference type="Gene3D" id="3.40.50.300">
    <property type="entry name" value="P-loop containing nucleotide triphosphate hydrolases"/>
    <property type="match status" value="1"/>
</dbReference>
<dbReference type="InterPro" id="IPR002182">
    <property type="entry name" value="NB-ARC"/>
</dbReference>
<dbReference type="Proteomes" id="UP000606172">
    <property type="component" value="Unassembled WGS sequence"/>
</dbReference>
<dbReference type="InterPro" id="IPR019734">
    <property type="entry name" value="TPR_rpt"/>
</dbReference>
<dbReference type="SMART" id="SM00028">
    <property type="entry name" value="TPR"/>
    <property type="match status" value="7"/>
</dbReference>
<dbReference type="PRINTS" id="PR00364">
    <property type="entry name" value="DISEASERSIST"/>
</dbReference>
<evidence type="ECO:0000256" key="1">
    <source>
        <dbReference type="SAM" id="MobiDB-lite"/>
    </source>
</evidence>
<dbReference type="InterPro" id="IPR027417">
    <property type="entry name" value="P-loop_NTPase"/>
</dbReference>
<gene>
    <name evidence="3" type="ORF">Ssi02_33460</name>
</gene>
<dbReference type="Pfam" id="PF13424">
    <property type="entry name" value="TPR_12"/>
    <property type="match status" value="3"/>
</dbReference>
<protein>
    <recommendedName>
        <fullName evidence="2">NB-ARC domain-containing protein</fullName>
    </recommendedName>
</protein>
<keyword evidence="4" id="KW-1185">Reference proteome</keyword>
<dbReference type="AlphaFoldDB" id="A0A919RFU0"/>
<sequence length="813" mass="88624">MQGQEPAPTPDPPSGDSQSILSGNASDVVQARDVYGGVHFQQAARQAPRIPRELPRDVRGFVNRGHELTRLEATLDDHEHEGSAVTIAVIVGTAGVGKTSLALHWAHRAKERFPDGQLYVNLRGYDPGPPLEAAYVLERFLRALGVEPAAIPSDLDDRSALYRSLLAGRRLLVVLDNAVTAGQIRPLLPGAAGCLVLITSRNRLSALVARDGAERLTLGILPEQDAIALLRRVTDAYRGGDDPDSLAELSRLCAGLPLALRIAAERAASRPWMPLSELIADLRDESGLWEALTVVDGEEADAVRGVFAWSYRALPEEAARLFRTLGVHPGADFSTAAAAAVAGTDEVRVRPTLDLLAGAHLVEQHRPGRYQFHDLLRAYAIDQIEREETAASRRVIEQRLYSWYTLGAAAARAHIVPGPAPIRLSDAADEPRPPAFPDYDAAMAWYEAERSNLVDVVRSAFDTGHHATVWRLSAVLKEIYARLNEFQHWFEVGQRGLDAARLLGDRYGEAENLDGLAMAYTQAQRSDKAIEYAEAALAVYRELGDRQGEARSRNRLGLVHLRAHRLREAQTHFTASAAIYAELNEPGREAVVSGNLGQVHAELGEHELAATMLEAALASYRSQGNAGSEGNALRLISMNLRRAGRPAEALPYIEDAIAIAQAHRNQMWEGFWLIELGEVQCAAGRFPEALISCQRSAVIQRTIGDRTREALAWSGTGRAYQGMERHSEAADFHRRAAAVHRDIGHQWFLALALGDLAAALHALGAEEEAARHGREALGILSRFDDPESMRRQEAIKALLPPAPGSTATRTASS</sequence>
<dbReference type="SUPFAM" id="SSF52540">
    <property type="entry name" value="P-loop containing nucleoside triphosphate hydrolases"/>
    <property type="match status" value="1"/>
</dbReference>
<dbReference type="InterPro" id="IPR011990">
    <property type="entry name" value="TPR-like_helical_dom_sf"/>
</dbReference>
<dbReference type="SUPFAM" id="SSF48452">
    <property type="entry name" value="TPR-like"/>
    <property type="match status" value="2"/>
</dbReference>
<evidence type="ECO:0000313" key="4">
    <source>
        <dbReference type="Proteomes" id="UP000606172"/>
    </source>
</evidence>
<dbReference type="GO" id="GO:0043531">
    <property type="term" value="F:ADP binding"/>
    <property type="evidence" value="ECO:0007669"/>
    <property type="project" value="InterPro"/>
</dbReference>
<organism evidence="3 4">
    <name type="scientific">Sinosporangium siamense</name>
    <dbReference type="NCBI Taxonomy" id="1367973"/>
    <lineage>
        <taxon>Bacteria</taxon>
        <taxon>Bacillati</taxon>
        <taxon>Actinomycetota</taxon>
        <taxon>Actinomycetes</taxon>
        <taxon>Streptosporangiales</taxon>
        <taxon>Streptosporangiaceae</taxon>
        <taxon>Sinosporangium</taxon>
    </lineage>
</organism>